<dbReference type="PROSITE" id="PS51898">
    <property type="entry name" value="TYR_RECOMBINASE"/>
    <property type="match status" value="1"/>
</dbReference>
<comment type="caution">
    <text evidence="3">The sequence shown here is derived from an EMBL/GenBank/DDBJ whole genome shotgun (WGS) entry which is preliminary data.</text>
</comment>
<dbReference type="Gene3D" id="1.10.443.10">
    <property type="entry name" value="Intergrase catalytic core"/>
    <property type="match status" value="1"/>
</dbReference>
<name>A0A9D1SND8_9FIRM</name>
<dbReference type="Pfam" id="PF00589">
    <property type="entry name" value="Phage_integrase"/>
    <property type="match status" value="1"/>
</dbReference>
<dbReference type="EMBL" id="DVNM01000002">
    <property type="protein sequence ID" value="HIU68451.1"/>
    <property type="molecule type" value="Genomic_DNA"/>
</dbReference>
<keyword evidence="1" id="KW-0233">DNA recombination</keyword>
<dbReference type="GO" id="GO:0003677">
    <property type="term" value="F:DNA binding"/>
    <property type="evidence" value="ECO:0007669"/>
    <property type="project" value="InterPro"/>
</dbReference>
<sequence>MESITKLGGKPIRSDFLETDALSALLWSLTPDNKVVCEVALATGWRIDDVLELKYEQVQRARQMKRHGITITERKTGKKSTRYFSKQMLAKMEIVHGRYWVFEGARDWRKHRTRQAVFLDLKRAAKRFNVRLNLSPHSLRKNYAVYLRRQGKSLPEIQKQLNHDSLTTTLLYALADELTEKNA</sequence>
<feature type="domain" description="Tyr recombinase" evidence="2">
    <location>
        <begin position="12"/>
        <end position="183"/>
    </location>
</feature>
<evidence type="ECO:0000259" key="2">
    <source>
        <dbReference type="PROSITE" id="PS51898"/>
    </source>
</evidence>
<dbReference type="GO" id="GO:0015074">
    <property type="term" value="P:DNA integration"/>
    <property type="evidence" value="ECO:0007669"/>
    <property type="project" value="InterPro"/>
</dbReference>
<dbReference type="AlphaFoldDB" id="A0A9D1SND8"/>
<dbReference type="InterPro" id="IPR011010">
    <property type="entry name" value="DNA_brk_join_enz"/>
</dbReference>
<reference evidence="3" key="1">
    <citation type="submission" date="2020-10" db="EMBL/GenBank/DDBJ databases">
        <authorList>
            <person name="Gilroy R."/>
        </authorList>
    </citation>
    <scope>NUCLEOTIDE SEQUENCE</scope>
    <source>
        <strain evidence="3">CHK176-6737</strain>
    </source>
</reference>
<gene>
    <name evidence="3" type="ORF">IAD23_00655</name>
</gene>
<dbReference type="InterPro" id="IPR002104">
    <property type="entry name" value="Integrase_catalytic"/>
</dbReference>
<dbReference type="SUPFAM" id="SSF56349">
    <property type="entry name" value="DNA breaking-rejoining enzymes"/>
    <property type="match status" value="1"/>
</dbReference>
<protein>
    <submittedName>
        <fullName evidence="3">Tyrosine-type recombinase/integrase</fullName>
    </submittedName>
</protein>
<accession>A0A9D1SND8</accession>
<dbReference type="PANTHER" id="PTHR30349">
    <property type="entry name" value="PHAGE INTEGRASE-RELATED"/>
    <property type="match status" value="1"/>
</dbReference>
<dbReference type="GO" id="GO:0006310">
    <property type="term" value="P:DNA recombination"/>
    <property type="evidence" value="ECO:0007669"/>
    <property type="project" value="UniProtKB-KW"/>
</dbReference>
<dbReference type="PANTHER" id="PTHR30349:SF82">
    <property type="entry name" value="INTEGRASE_RECOMBINASE YOEC-RELATED"/>
    <property type="match status" value="1"/>
</dbReference>
<dbReference type="InterPro" id="IPR013762">
    <property type="entry name" value="Integrase-like_cat_sf"/>
</dbReference>
<reference evidence="3" key="2">
    <citation type="journal article" date="2021" name="PeerJ">
        <title>Extensive microbial diversity within the chicken gut microbiome revealed by metagenomics and culture.</title>
        <authorList>
            <person name="Gilroy R."/>
            <person name="Ravi A."/>
            <person name="Getino M."/>
            <person name="Pursley I."/>
            <person name="Horton D.L."/>
            <person name="Alikhan N.F."/>
            <person name="Baker D."/>
            <person name="Gharbi K."/>
            <person name="Hall N."/>
            <person name="Watson M."/>
            <person name="Adriaenssens E.M."/>
            <person name="Foster-Nyarko E."/>
            <person name="Jarju S."/>
            <person name="Secka A."/>
            <person name="Antonio M."/>
            <person name="Oren A."/>
            <person name="Chaudhuri R.R."/>
            <person name="La Ragione R."/>
            <person name="Hildebrand F."/>
            <person name="Pallen M.J."/>
        </authorList>
    </citation>
    <scope>NUCLEOTIDE SEQUENCE</scope>
    <source>
        <strain evidence="3">CHK176-6737</strain>
    </source>
</reference>
<dbReference type="InterPro" id="IPR050090">
    <property type="entry name" value="Tyrosine_recombinase_XerCD"/>
</dbReference>
<evidence type="ECO:0000256" key="1">
    <source>
        <dbReference type="ARBA" id="ARBA00023172"/>
    </source>
</evidence>
<organism evidence="3 4">
    <name type="scientific">Candidatus Scybalenecus merdavium</name>
    <dbReference type="NCBI Taxonomy" id="2840939"/>
    <lineage>
        <taxon>Bacteria</taxon>
        <taxon>Bacillati</taxon>
        <taxon>Bacillota</taxon>
        <taxon>Clostridia</taxon>
        <taxon>Eubacteriales</taxon>
        <taxon>Oscillospiraceae</taxon>
        <taxon>Oscillospiraceae incertae sedis</taxon>
        <taxon>Candidatus Scybalenecus</taxon>
    </lineage>
</organism>
<dbReference type="Proteomes" id="UP000824125">
    <property type="component" value="Unassembled WGS sequence"/>
</dbReference>
<proteinExistence type="predicted"/>
<evidence type="ECO:0000313" key="3">
    <source>
        <dbReference type="EMBL" id="HIU68451.1"/>
    </source>
</evidence>
<evidence type="ECO:0000313" key="4">
    <source>
        <dbReference type="Proteomes" id="UP000824125"/>
    </source>
</evidence>